<accession>A0A0H3H831</accession>
<proteinExistence type="predicted"/>
<evidence type="ECO:0000256" key="1">
    <source>
        <dbReference type="SAM" id="Phobius"/>
    </source>
</evidence>
<keyword evidence="1" id="KW-0472">Membrane</keyword>
<keyword evidence="1" id="KW-0812">Transmembrane</keyword>
<evidence type="ECO:0000313" key="3">
    <source>
        <dbReference type="Proteomes" id="UP000007843"/>
    </source>
</evidence>
<organism evidence="2 3">
    <name type="scientific">Klebsiella michiganensis (strain ATCC 8724 / DSM 4798 / JCM 20051 / NBRC 3318 / NRRL B-199 / KCTC 1686 / BUCSAV 143 / CCM 1901)</name>
    <dbReference type="NCBI Taxonomy" id="1006551"/>
    <lineage>
        <taxon>Bacteria</taxon>
        <taxon>Pseudomonadati</taxon>
        <taxon>Pseudomonadota</taxon>
        <taxon>Gammaproteobacteria</taxon>
        <taxon>Enterobacterales</taxon>
        <taxon>Enterobacteriaceae</taxon>
        <taxon>Klebsiella/Raoultella group</taxon>
        <taxon>Klebsiella</taxon>
    </lineage>
</organism>
<name>A0A0H3H831_KLEM8</name>
<keyword evidence="1" id="KW-1133">Transmembrane helix</keyword>
<reference evidence="2 3" key="1">
    <citation type="journal article" date="2012" name="J. Bacteriol.">
        <title>Complete genome sequence of Klebsiella oxytoca KCTC 1686, used in production of 2,3-butanediol.</title>
        <authorList>
            <person name="Shin S.H."/>
            <person name="Kim S."/>
            <person name="Kim J.Y."/>
            <person name="Lee S."/>
            <person name="Um Y."/>
            <person name="Oh M.K."/>
            <person name="Kim Y.R."/>
            <person name="Lee J."/>
            <person name="Yang K.S."/>
        </authorList>
    </citation>
    <scope>NUCLEOTIDE SEQUENCE [LARGE SCALE GENOMIC DNA]</scope>
    <source>
        <strain evidence="3">ATCC 8724 / DSM 4798 / JCM 20051 / NBRC 3318 / NRRL B-199 / KCTC 1686</strain>
    </source>
</reference>
<dbReference type="Proteomes" id="UP000007843">
    <property type="component" value="Chromosome"/>
</dbReference>
<dbReference type="AlphaFoldDB" id="A0A0H3H831"/>
<dbReference type="PATRIC" id="fig|1006551.4.peg.641"/>
<sequence>MILAFVAFFYDYIKKRLHSFLMAIIIICNIFRYIYSVHEGYER</sequence>
<protein>
    <submittedName>
        <fullName evidence="2">Uncharacterized protein</fullName>
    </submittedName>
</protein>
<dbReference type="KEGG" id="kox:KOX_03205"/>
<feature type="transmembrane region" description="Helical" evidence="1">
    <location>
        <begin position="17"/>
        <end position="35"/>
    </location>
</feature>
<dbReference type="HOGENOM" id="CLU_3328937_0_0_6"/>
<dbReference type="EMBL" id="CP003218">
    <property type="protein sequence ID" value="AEX02380.1"/>
    <property type="molecule type" value="Genomic_DNA"/>
</dbReference>
<gene>
    <name evidence="2" type="ordered locus">KOX_03205</name>
</gene>
<evidence type="ECO:0000313" key="2">
    <source>
        <dbReference type="EMBL" id="AEX02380.1"/>
    </source>
</evidence>